<organism evidence="1 2">
    <name type="scientific">Candidatus Woesebacteria bacterium RIFOXYD1_FULL_43_18</name>
    <dbReference type="NCBI Taxonomy" id="1802551"/>
    <lineage>
        <taxon>Bacteria</taxon>
        <taxon>Candidatus Woeseibacteriota</taxon>
    </lineage>
</organism>
<protein>
    <recommendedName>
        <fullName evidence="3">DUF5672 domain-containing protein</fullName>
    </recommendedName>
</protein>
<name>A0A1F8DGI6_9BACT</name>
<evidence type="ECO:0000313" key="2">
    <source>
        <dbReference type="Proteomes" id="UP000177596"/>
    </source>
</evidence>
<accession>A0A1F8DGI6</accession>
<reference evidence="1 2" key="1">
    <citation type="journal article" date="2016" name="Nat. Commun.">
        <title>Thousands of microbial genomes shed light on interconnected biogeochemical processes in an aquifer system.</title>
        <authorList>
            <person name="Anantharaman K."/>
            <person name="Brown C.T."/>
            <person name="Hug L.A."/>
            <person name="Sharon I."/>
            <person name="Castelle C.J."/>
            <person name="Probst A.J."/>
            <person name="Thomas B.C."/>
            <person name="Singh A."/>
            <person name="Wilkins M.J."/>
            <person name="Karaoz U."/>
            <person name="Brodie E.L."/>
            <person name="Williams K.H."/>
            <person name="Hubbard S.S."/>
            <person name="Banfield J.F."/>
        </authorList>
    </citation>
    <scope>NUCLEOTIDE SEQUENCE [LARGE SCALE GENOMIC DNA]</scope>
</reference>
<dbReference type="AlphaFoldDB" id="A0A1F8DGI6"/>
<comment type="caution">
    <text evidence="1">The sequence shown here is derived from an EMBL/GenBank/DDBJ whole genome shotgun (WGS) entry which is preliminary data.</text>
</comment>
<evidence type="ECO:0008006" key="3">
    <source>
        <dbReference type="Google" id="ProtNLM"/>
    </source>
</evidence>
<dbReference type="EMBL" id="MGIL01000022">
    <property type="protein sequence ID" value="OGM87721.1"/>
    <property type="molecule type" value="Genomic_DNA"/>
</dbReference>
<sequence>MKNLLVYVSKDKKFNRECETLAKIQIDNSLRLKWRKEDILMVTNFDYEYRGVKAIVVGDENYCAVRPRSIKTSIIPHLIEKGIIEKRHIYWNHDFDAFQLHSIKDEELGLDGFDAGFTDYGWKNDWCLGSDFIKESAKDIFEWLRDAIFANWEDEEILGRITRRNTHNINSRIKKMNITYQIGMKNVDFNYKIAAKPLKVLHFHPHKPGLLDIFMYGKNQTDKPLMPKGLINIFNKHGIK</sequence>
<evidence type="ECO:0000313" key="1">
    <source>
        <dbReference type="EMBL" id="OGM87721.1"/>
    </source>
</evidence>
<proteinExistence type="predicted"/>
<gene>
    <name evidence="1" type="ORF">A2573_00445</name>
</gene>
<dbReference type="Proteomes" id="UP000177596">
    <property type="component" value="Unassembled WGS sequence"/>
</dbReference>